<accession>E3IXD0</accession>
<organism evidence="5 6">
    <name type="scientific">Pseudofrankia inefficax (strain DSM 45817 / CECT 9037 / DDB 130130 / EuI1c)</name>
    <name type="common">Frankia inefficax</name>
    <dbReference type="NCBI Taxonomy" id="298654"/>
    <lineage>
        <taxon>Bacteria</taxon>
        <taxon>Bacillati</taxon>
        <taxon>Actinomycetota</taxon>
        <taxon>Actinomycetes</taxon>
        <taxon>Frankiales</taxon>
        <taxon>Frankiaceae</taxon>
        <taxon>Pseudofrankia</taxon>
    </lineage>
</organism>
<dbReference type="RefSeq" id="WP_013428141.1">
    <property type="nucleotide sequence ID" value="NC_014666.1"/>
</dbReference>
<dbReference type="PANTHER" id="PTHR23073">
    <property type="entry name" value="26S PROTEASOME REGULATORY SUBUNIT"/>
    <property type="match status" value="1"/>
</dbReference>
<keyword evidence="3" id="KW-0067">ATP-binding</keyword>
<dbReference type="InterPro" id="IPR003959">
    <property type="entry name" value="ATPase_AAA_core"/>
</dbReference>
<evidence type="ECO:0000313" key="5">
    <source>
        <dbReference type="EMBL" id="ADP85030.1"/>
    </source>
</evidence>
<dbReference type="OrthoDB" id="9802352at2"/>
<evidence type="ECO:0000313" key="6">
    <source>
        <dbReference type="Proteomes" id="UP000002484"/>
    </source>
</evidence>
<dbReference type="EMBL" id="CP002299">
    <property type="protein sequence ID" value="ADP85030.1"/>
    <property type="molecule type" value="Genomic_DNA"/>
</dbReference>
<dbReference type="AlphaFoldDB" id="E3IXD0"/>
<sequence length="716" mass="76844">MTGGPAAAPPLARVDGRLREQLARVRAPAAATSASADGPDPLAGYYISEAEIEQILAGPGFDLPELDRGRLSRLADAFELTPFDTDVVLTCLAPEIDRRFGRLYAYLHDDVTRRAPSVDLVLTLWCTDGAARLAARARLAPGAPLRRHGLVRLDETGEPRPASMLECALRLDPRLARHLLGDDDPDDRLAAVLVRAEPDAPVDTPPPVDATGGLPPDHVEELLALFHRAGPEIVVYLDGPAGSGRAALARAFARALARPLLVARCDGLAGEPPARVAELVRLVGREARLRGAVTCWRDADRLGADDRRAAFAEALADGPGPVLVGGLEPWDGPEPARRPFARLRFDRPDAEARHRLWSAALDGAALDKATLDETDPPDAAALAAAFRFTAGQIREAVAAGVMLALTRDPAAPRLRQADLATACRTRSGRELAHLARHVVTSYGWDDLVLPPERMAQLRELADQVRHRGLVHDTWAFGRAVAPAGGIIALFAGPPGTGKTMAASVLANALGVDLYAIDLATTVSKYIGETEKNLGRVFEAAADSNAVLFFDEADALFGRRTQVRDAHDRYANIETSYLLQRIETHPGVVILATNLRKNMDEAFVRRFRATLEFPPPGEAERLRIWERIWPSAAPRAADVDLGALARAIDLPGGHIRNIVLGGAFLAAADGGIITMAHLLRATRGEYEKLGKIISPGELTGVAPRHDEGRGARAHISN</sequence>
<evidence type="ECO:0000256" key="3">
    <source>
        <dbReference type="ARBA" id="ARBA00022840"/>
    </source>
</evidence>
<evidence type="ECO:0000259" key="4">
    <source>
        <dbReference type="SMART" id="SM00382"/>
    </source>
</evidence>
<dbReference type="SMART" id="SM00382">
    <property type="entry name" value="AAA"/>
    <property type="match status" value="1"/>
</dbReference>
<keyword evidence="2" id="KW-0547">Nucleotide-binding</keyword>
<protein>
    <submittedName>
        <fullName evidence="5">AAA ATPase central domain protein</fullName>
    </submittedName>
</protein>
<dbReference type="Gene3D" id="3.40.50.300">
    <property type="entry name" value="P-loop containing nucleotide triphosphate hydrolases"/>
    <property type="match status" value="1"/>
</dbReference>
<feature type="domain" description="AAA+ ATPase" evidence="4">
    <location>
        <begin position="484"/>
        <end position="616"/>
    </location>
</feature>
<dbReference type="InterPro" id="IPR050221">
    <property type="entry name" value="26S_Proteasome_ATPase"/>
</dbReference>
<dbReference type="InterPro" id="IPR054472">
    <property type="entry name" value="WHD"/>
</dbReference>
<name>E3IXD0_PSEI1</name>
<dbReference type="Pfam" id="PF00004">
    <property type="entry name" value="AAA"/>
    <property type="match status" value="1"/>
</dbReference>
<dbReference type="InterPro" id="IPR027417">
    <property type="entry name" value="P-loop_NTPase"/>
</dbReference>
<dbReference type="Proteomes" id="UP000002484">
    <property type="component" value="Chromosome"/>
</dbReference>
<dbReference type="SUPFAM" id="SSF52540">
    <property type="entry name" value="P-loop containing nucleoside triphosphate hydrolases"/>
    <property type="match status" value="2"/>
</dbReference>
<dbReference type="STRING" id="298654.FraEuI1c_7065"/>
<gene>
    <name evidence="5" type="ordered locus">FraEuI1c_7065</name>
</gene>
<dbReference type="InParanoid" id="E3IXD0"/>
<dbReference type="InterPro" id="IPR003593">
    <property type="entry name" value="AAA+_ATPase"/>
</dbReference>
<comment type="similarity">
    <text evidence="1">Belongs to the AAA ATPase family.</text>
</comment>
<evidence type="ECO:0000256" key="2">
    <source>
        <dbReference type="ARBA" id="ARBA00022741"/>
    </source>
</evidence>
<dbReference type="FunCoup" id="E3IXD0">
    <property type="interactions" value="205"/>
</dbReference>
<dbReference type="GO" id="GO:0016887">
    <property type="term" value="F:ATP hydrolysis activity"/>
    <property type="evidence" value="ECO:0007669"/>
    <property type="project" value="InterPro"/>
</dbReference>
<keyword evidence="6" id="KW-1185">Reference proteome</keyword>
<proteinExistence type="inferred from homology"/>
<dbReference type="HOGENOM" id="CLU_016564_0_0_11"/>
<dbReference type="KEGG" id="fri:FraEuI1c_7065"/>
<dbReference type="GO" id="GO:0005524">
    <property type="term" value="F:ATP binding"/>
    <property type="evidence" value="ECO:0007669"/>
    <property type="project" value="UniProtKB-KW"/>
</dbReference>
<evidence type="ECO:0000256" key="1">
    <source>
        <dbReference type="ARBA" id="ARBA00006914"/>
    </source>
</evidence>
<dbReference type="CDD" id="cd19481">
    <property type="entry name" value="RecA-like_protease"/>
    <property type="match status" value="1"/>
</dbReference>
<dbReference type="eggNOG" id="COG0464">
    <property type="taxonomic scope" value="Bacteria"/>
</dbReference>
<reference evidence="5 6" key="1">
    <citation type="submission" date="2010-10" db="EMBL/GenBank/DDBJ databases">
        <title>Complete sequence of Frankia sp. EuI1c.</title>
        <authorList>
            <consortium name="US DOE Joint Genome Institute"/>
            <person name="Lucas S."/>
            <person name="Copeland A."/>
            <person name="Lapidus A."/>
            <person name="Cheng J.-F."/>
            <person name="Bruce D."/>
            <person name="Goodwin L."/>
            <person name="Pitluck S."/>
            <person name="Chertkov O."/>
            <person name="Detter J.C."/>
            <person name="Han C."/>
            <person name="Tapia R."/>
            <person name="Land M."/>
            <person name="Hauser L."/>
            <person name="Jeffries C."/>
            <person name="Kyrpides N."/>
            <person name="Ivanova N."/>
            <person name="Mikhailova N."/>
            <person name="Beauchemin N."/>
            <person name="Sen A."/>
            <person name="Sur S.A."/>
            <person name="Gtari M."/>
            <person name="Wall L."/>
            <person name="Tisa L."/>
            <person name="Woyke T."/>
        </authorList>
    </citation>
    <scope>NUCLEOTIDE SEQUENCE [LARGE SCALE GENOMIC DNA]</scope>
    <source>
        <strain evidence="6">DSM 45817 / CECT 9037 / EuI1c</strain>
    </source>
</reference>
<dbReference type="Pfam" id="PF22977">
    <property type="entry name" value="WHD"/>
    <property type="match status" value="1"/>
</dbReference>